<feature type="transmembrane region" description="Helical" evidence="6">
    <location>
        <begin position="246"/>
        <end position="272"/>
    </location>
</feature>
<evidence type="ECO:0000256" key="4">
    <source>
        <dbReference type="ARBA" id="ARBA00022989"/>
    </source>
</evidence>
<evidence type="ECO:0000256" key="1">
    <source>
        <dbReference type="ARBA" id="ARBA00004651"/>
    </source>
</evidence>
<feature type="transmembrane region" description="Helical" evidence="6">
    <location>
        <begin position="372"/>
        <end position="395"/>
    </location>
</feature>
<keyword evidence="8" id="KW-1185">Reference proteome</keyword>
<evidence type="ECO:0000256" key="6">
    <source>
        <dbReference type="SAM" id="Phobius"/>
    </source>
</evidence>
<protein>
    <recommendedName>
        <fullName evidence="9">Major facilitator superfamily (MFS) profile domain-containing protein</fullName>
    </recommendedName>
</protein>
<evidence type="ECO:0000256" key="3">
    <source>
        <dbReference type="ARBA" id="ARBA00022692"/>
    </source>
</evidence>
<feature type="transmembrane region" description="Helical" evidence="6">
    <location>
        <begin position="339"/>
        <end position="360"/>
    </location>
</feature>
<feature type="transmembrane region" description="Helical" evidence="6">
    <location>
        <begin position="315"/>
        <end position="333"/>
    </location>
</feature>
<dbReference type="Proteomes" id="UP001165060">
    <property type="component" value="Unassembled WGS sequence"/>
</dbReference>
<feature type="transmembrane region" description="Helical" evidence="6">
    <location>
        <begin position="110"/>
        <end position="131"/>
    </location>
</feature>
<keyword evidence="5 6" id="KW-0472">Membrane</keyword>
<feature type="transmembrane region" description="Helical" evidence="6">
    <location>
        <begin position="86"/>
        <end position="104"/>
    </location>
</feature>
<dbReference type="SUPFAM" id="SSF103473">
    <property type="entry name" value="MFS general substrate transporter"/>
    <property type="match status" value="1"/>
</dbReference>
<keyword evidence="3 6" id="KW-0812">Transmembrane</keyword>
<name>A0ABQ6N1V5_9STRA</name>
<dbReference type="InterPro" id="IPR050189">
    <property type="entry name" value="MFS_Efflux_Transporters"/>
</dbReference>
<comment type="subcellular location">
    <subcellularLocation>
        <location evidence="1">Cell membrane</location>
        <topology evidence="1">Multi-pass membrane protein</topology>
    </subcellularLocation>
</comment>
<organism evidence="7 8">
    <name type="scientific">Tetraparma gracilis</name>
    <dbReference type="NCBI Taxonomy" id="2962635"/>
    <lineage>
        <taxon>Eukaryota</taxon>
        <taxon>Sar</taxon>
        <taxon>Stramenopiles</taxon>
        <taxon>Ochrophyta</taxon>
        <taxon>Bolidophyceae</taxon>
        <taxon>Parmales</taxon>
        <taxon>Triparmaceae</taxon>
        <taxon>Tetraparma</taxon>
    </lineage>
</organism>
<dbReference type="PANTHER" id="PTHR43124:SF3">
    <property type="entry name" value="CHLORAMPHENICOL EFFLUX PUMP RV0191"/>
    <property type="match status" value="1"/>
</dbReference>
<keyword evidence="2" id="KW-1003">Cell membrane</keyword>
<evidence type="ECO:0000256" key="2">
    <source>
        <dbReference type="ARBA" id="ARBA00022475"/>
    </source>
</evidence>
<dbReference type="PANTHER" id="PTHR43124">
    <property type="entry name" value="PURINE EFFLUX PUMP PBUE"/>
    <property type="match status" value="1"/>
</dbReference>
<evidence type="ECO:0000313" key="8">
    <source>
        <dbReference type="Proteomes" id="UP001165060"/>
    </source>
</evidence>
<dbReference type="InterPro" id="IPR011701">
    <property type="entry name" value="MFS"/>
</dbReference>
<evidence type="ECO:0000256" key="5">
    <source>
        <dbReference type="ARBA" id="ARBA00023136"/>
    </source>
</evidence>
<feature type="transmembrane region" description="Helical" evidence="6">
    <location>
        <begin position="177"/>
        <end position="199"/>
    </location>
</feature>
<evidence type="ECO:0008006" key="9">
    <source>
        <dbReference type="Google" id="ProtNLM"/>
    </source>
</evidence>
<feature type="transmembrane region" description="Helical" evidence="6">
    <location>
        <begin position="20"/>
        <end position="45"/>
    </location>
</feature>
<dbReference type="Gene3D" id="1.20.1250.20">
    <property type="entry name" value="MFS general substrate transporter like domains"/>
    <property type="match status" value="1"/>
</dbReference>
<feature type="transmembrane region" description="Helical" evidence="6">
    <location>
        <begin position="51"/>
        <end position="74"/>
    </location>
</feature>
<sequence>MCSPTKKAAAEANPFRRAEVLFWVISSKLVMNSTIRLVFPFLAYLASSMDLSVVLFSSTFLVASELASPIALLISKPISRLGSPKLASCSLVVAATTNVLVLAFPPTVSVPSLVLLCILRLTFGVAFNLFTSTIQSSISQNSPLATQGRTTGMVETSWTLAAVTFVLHGFMIKEYGWKAPFVVNGVCMLLLAPGVYWYLPTDLVAPMVPTVPTDLAAPAAPTDRSVQSVDSPQPSFFQTLSKKETWGFFLSMVLRDSSAFCVLTTYSLWLSAEPWNQDAGESGTLSLVIAAGEGSAVLLMTLFSDRLGLTFNQNLVNFGVVFASAGLAAFQGTSLPASLFFLGLVFLFFEWSALTSIALTGSSYDASIRMQMISVMLTTMAVSRSVGAVVAEPLFELLDGFGGICSVAACSQLVAAFVFFATRPEAQEAWAERDQKEGATELVEGAI</sequence>
<keyword evidence="4 6" id="KW-1133">Transmembrane helix</keyword>
<reference evidence="7 8" key="1">
    <citation type="journal article" date="2023" name="Commun. Biol.">
        <title>Genome analysis of Parmales, the sister group of diatoms, reveals the evolutionary specialization of diatoms from phago-mixotrophs to photoautotrophs.</title>
        <authorList>
            <person name="Ban H."/>
            <person name="Sato S."/>
            <person name="Yoshikawa S."/>
            <person name="Yamada K."/>
            <person name="Nakamura Y."/>
            <person name="Ichinomiya M."/>
            <person name="Sato N."/>
            <person name="Blanc-Mathieu R."/>
            <person name="Endo H."/>
            <person name="Kuwata A."/>
            <person name="Ogata H."/>
        </authorList>
    </citation>
    <scope>NUCLEOTIDE SEQUENCE [LARGE SCALE GENOMIC DNA]</scope>
</reference>
<dbReference type="InterPro" id="IPR036259">
    <property type="entry name" value="MFS_trans_sf"/>
</dbReference>
<gene>
    <name evidence="7" type="ORF">TeGR_g9685</name>
</gene>
<feature type="transmembrane region" description="Helical" evidence="6">
    <location>
        <begin position="284"/>
        <end position="303"/>
    </location>
</feature>
<feature type="transmembrane region" description="Helical" evidence="6">
    <location>
        <begin position="152"/>
        <end position="171"/>
    </location>
</feature>
<feature type="transmembrane region" description="Helical" evidence="6">
    <location>
        <begin position="401"/>
        <end position="421"/>
    </location>
</feature>
<evidence type="ECO:0000313" key="7">
    <source>
        <dbReference type="EMBL" id="GMI38487.1"/>
    </source>
</evidence>
<accession>A0ABQ6N1V5</accession>
<dbReference type="Pfam" id="PF07690">
    <property type="entry name" value="MFS_1"/>
    <property type="match status" value="1"/>
</dbReference>
<comment type="caution">
    <text evidence="7">The sequence shown here is derived from an EMBL/GenBank/DDBJ whole genome shotgun (WGS) entry which is preliminary data.</text>
</comment>
<proteinExistence type="predicted"/>
<dbReference type="EMBL" id="BRYB01000827">
    <property type="protein sequence ID" value="GMI38487.1"/>
    <property type="molecule type" value="Genomic_DNA"/>
</dbReference>